<dbReference type="OrthoDB" id="339325at2759"/>
<gene>
    <name evidence="3" type="primary">CTR1</name>
    <name evidence="3" type="ORF">CR513_56548</name>
</gene>
<reference evidence="3" key="1">
    <citation type="submission" date="2018-05" db="EMBL/GenBank/DDBJ databases">
        <title>Draft genome of Mucuna pruriens seed.</title>
        <authorList>
            <person name="Nnadi N.E."/>
            <person name="Vos R."/>
            <person name="Hasami M.H."/>
            <person name="Devisetty U.K."/>
            <person name="Aguiy J.C."/>
        </authorList>
    </citation>
    <scope>NUCLEOTIDE SEQUENCE [LARGE SCALE GENOMIC DNA]</scope>
    <source>
        <strain evidence="3">JCA_2017</strain>
    </source>
</reference>
<dbReference type="AlphaFoldDB" id="A0A371EFT2"/>
<accession>A0A371EFT2</accession>
<keyword evidence="3" id="KW-0808">Transferase</keyword>
<evidence type="ECO:0000313" key="4">
    <source>
        <dbReference type="Proteomes" id="UP000257109"/>
    </source>
</evidence>
<dbReference type="EMBL" id="QJKJ01014198">
    <property type="protein sequence ID" value="RDX64846.1"/>
    <property type="molecule type" value="Genomic_DNA"/>
</dbReference>
<name>A0A371EFT2_MUCPR</name>
<dbReference type="STRING" id="157652.A0A371EFT2"/>
<dbReference type="Pfam" id="PF14381">
    <property type="entry name" value="EDR1_CTR1_ARMC3_pept"/>
    <property type="match status" value="1"/>
</dbReference>
<evidence type="ECO:0000313" key="3">
    <source>
        <dbReference type="EMBL" id="RDX64846.1"/>
    </source>
</evidence>
<feature type="domain" description="EDR1/CTR1/ARMC3-like peptidase-like" evidence="2">
    <location>
        <begin position="178"/>
        <end position="384"/>
    </location>
</feature>
<proteinExistence type="predicted"/>
<protein>
    <submittedName>
        <fullName evidence="3">Serine/threonine-protein kinase CTR1</fullName>
    </submittedName>
</protein>
<dbReference type="GO" id="GO:0016301">
    <property type="term" value="F:kinase activity"/>
    <property type="evidence" value="ECO:0007669"/>
    <property type="project" value="UniProtKB-KW"/>
</dbReference>
<keyword evidence="3" id="KW-0418">Kinase</keyword>
<sequence>MEMPARRYKYSLVRQTPDDYDYYYGSTAPPPPPLFGPSSGEGNRASDWDFVVDHRQGNRFRNLHSPIGLQRQSSGSSFGESSLSGGFHAPTPSILAASESDFFGSDGSQFGEDRARFPGAAAARCGRSSGKSWVQHVTESYQLQLELALRLLSEAKRAINLSFLDPESAARSSSSCSADEVSHKFWVNGCLLYYDKIPDGFYLIHGMDPYVWNVCMDLQENGRIPSIETLKSIDPSSDSSLEIVLVDRRSDPSLKELQSKVHDISCGCITTADVVDQLAKLVCNCMGGLASVSEDDLFPKWRNCINDLRDCLGSIVVPIGSLSTGLCRQRAVLFKVLADTIDLPCRIAKGCKYCSRNDASSCLVRFGLDREYMVDLIAKPGCLCEPDSLLNGSPSISFSSPLCFPRLKPGEPTIDFRSLAKEYFLVDLSAMLVFGSGSAEQCEGQYKDRNPETIPNDNNISSFVPLHPQTYHPNTHDRGSETFKSGNLPLNIVEPTMTSKDSLLLKHNRPDHRDTQTPLIPSNPTRKFSLGMEDLDIPWTDLVLKRKIGSGGVCGCLEEKHRERE</sequence>
<dbReference type="Proteomes" id="UP000257109">
    <property type="component" value="Unassembled WGS sequence"/>
</dbReference>
<keyword evidence="1" id="KW-0677">Repeat</keyword>
<evidence type="ECO:0000256" key="1">
    <source>
        <dbReference type="ARBA" id="ARBA00022737"/>
    </source>
</evidence>
<dbReference type="PANTHER" id="PTHR46618:SF1">
    <property type="entry name" value="ARMADILLO REPEAT-CONTAINING PROTEIN 3"/>
    <property type="match status" value="1"/>
</dbReference>
<dbReference type="InterPro" id="IPR055164">
    <property type="entry name" value="EDR1/CTR1/ARMC3-like_pept-like"/>
</dbReference>
<organism evidence="3 4">
    <name type="scientific">Mucuna pruriens</name>
    <name type="common">Velvet bean</name>
    <name type="synonym">Dolichos pruriens</name>
    <dbReference type="NCBI Taxonomy" id="157652"/>
    <lineage>
        <taxon>Eukaryota</taxon>
        <taxon>Viridiplantae</taxon>
        <taxon>Streptophyta</taxon>
        <taxon>Embryophyta</taxon>
        <taxon>Tracheophyta</taxon>
        <taxon>Spermatophyta</taxon>
        <taxon>Magnoliopsida</taxon>
        <taxon>eudicotyledons</taxon>
        <taxon>Gunneridae</taxon>
        <taxon>Pentapetalae</taxon>
        <taxon>rosids</taxon>
        <taxon>fabids</taxon>
        <taxon>Fabales</taxon>
        <taxon>Fabaceae</taxon>
        <taxon>Papilionoideae</taxon>
        <taxon>50 kb inversion clade</taxon>
        <taxon>NPAAA clade</taxon>
        <taxon>indigoferoid/millettioid clade</taxon>
        <taxon>Phaseoleae</taxon>
        <taxon>Mucuna</taxon>
    </lineage>
</organism>
<dbReference type="InterPro" id="IPR052441">
    <property type="entry name" value="Armadillo-Ser/Thr_Kinase"/>
</dbReference>
<dbReference type="PANTHER" id="PTHR46618">
    <property type="entry name" value="ARMADILLO REPEAT-CONTAINING PROTEIN 3"/>
    <property type="match status" value="1"/>
</dbReference>
<comment type="caution">
    <text evidence="3">The sequence shown here is derived from an EMBL/GenBank/DDBJ whole genome shotgun (WGS) entry which is preliminary data.</text>
</comment>
<feature type="non-terminal residue" evidence="3">
    <location>
        <position position="1"/>
    </location>
</feature>
<keyword evidence="4" id="KW-1185">Reference proteome</keyword>
<evidence type="ECO:0000259" key="2">
    <source>
        <dbReference type="Pfam" id="PF14381"/>
    </source>
</evidence>